<keyword evidence="4" id="KW-0378">Hydrolase</keyword>
<dbReference type="InterPro" id="IPR036691">
    <property type="entry name" value="Endo/exonu/phosph_ase_sf"/>
</dbReference>
<comment type="similarity">
    <text evidence="2">In the central section; belongs to the inositol 1,4,5-trisphosphate 5-phosphatase family.</text>
</comment>
<dbReference type="Proteomes" id="UP000046395">
    <property type="component" value="Unassembled WGS sequence"/>
</dbReference>
<evidence type="ECO:0000256" key="1">
    <source>
        <dbReference type="ARBA" id="ARBA00008943"/>
    </source>
</evidence>
<name>A0A5S6R312_TRIMR</name>
<dbReference type="InterPro" id="IPR002013">
    <property type="entry name" value="SAC_dom"/>
</dbReference>
<reference evidence="7" key="3">
    <citation type="submission" date="2019-12" db="UniProtKB">
        <authorList>
            <consortium name="WormBaseParasite"/>
        </authorList>
    </citation>
    <scope>IDENTIFICATION</scope>
</reference>
<dbReference type="AlphaFoldDB" id="A0A5S6R312"/>
<evidence type="ECO:0000256" key="2">
    <source>
        <dbReference type="ARBA" id="ARBA00009678"/>
    </source>
</evidence>
<evidence type="ECO:0000256" key="3">
    <source>
        <dbReference type="ARBA" id="ARBA00013044"/>
    </source>
</evidence>
<accession>A0A5S6R312</accession>
<dbReference type="GO" id="GO:0048488">
    <property type="term" value="P:synaptic vesicle endocytosis"/>
    <property type="evidence" value="ECO:0007669"/>
    <property type="project" value="TreeGrafter"/>
</dbReference>
<feature type="domain" description="SAC" evidence="5">
    <location>
        <begin position="127"/>
        <end position="453"/>
    </location>
</feature>
<protein>
    <recommendedName>
        <fullName evidence="3">phosphoinositide 5-phosphatase</fullName>
        <ecNumber evidence="3">3.1.3.36</ecNumber>
    </recommendedName>
</protein>
<dbReference type="EC" id="3.1.3.36" evidence="3"/>
<dbReference type="PANTHER" id="PTHR11200">
    <property type="entry name" value="INOSITOL 5-PHOSPHATASE"/>
    <property type="match status" value="1"/>
</dbReference>
<dbReference type="SUPFAM" id="SSF56219">
    <property type="entry name" value="DNase I-like"/>
    <property type="match status" value="1"/>
</dbReference>
<dbReference type="SMART" id="SM00128">
    <property type="entry name" value="IPPc"/>
    <property type="match status" value="1"/>
</dbReference>
<dbReference type="Pfam" id="PF02383">
    <property type="entry name" value="Syja_N"/>
    <property type="match status" value="1"/>
</dbReference>
<dbReference type="WBParaSite" id="TMUE_3000013694.1">
    <property type="protein sequence ID" value="TMUE_3000013694.1"/>
    <property type="gene ID" value="WBGene00302010"/>
</dbReference>
<dbReference type="Gene3D" id="3.60.10.10">
    <property type="entry name" value="Endonuclease/exonuclease/phosphatase"/>
    <property type="match status" value="1"/>
</dbReference>
<reference evidence="6" key="2">
    <citation type="submission" date="2014-03" db="EMBL/GenBank/DDBJ databases">
        <title>The whipworm genome and dual-species transcriptomics of an intimate host-pathogen interaction.</title>
        <authorList>
            <person name="Foth B.J."/>
            <person name="Tsai I.J."/>
            <person name="Reid A.J."/>
            <person name="Bancroft A.J."/>
            <person name="Nichol S."/>
            <person name="Tracey A."/>
            <person name="Holroyd N."/>
            <person name="Cotton J.A."/>
            <person name="Stanley E.J."/>
            <person name="Zarowiecki M."/>
            <person name="Liu J.Z."/>
            <person name="Huckvale T."/>
            <person name="Cooper P.J."/>
            <person name="Grencis R.K."/>
            <person name="Berriman M."/>
        </authorList>
    </citation>
    <scope>NUCLEOTIDE SEQUENCE [LARGE SCALE GENOMIC DNA]</scope>
    <source>
        <strain evidence="6">Edinburgh</strain>
    </source>
</reference>
<dbReference type="InterPro" id="IPR046985">
    <property type="entry name" value="IP5"/>
</dbReference>
<comment type="similarity">
    <text evidence="1">Belongs to the synaptojanin family.</text>
</comment>
<dbReference type="STRING" id="70415.A0A5S6R312"/>
<dbReference type="InterPro" id="IPR000300">
    <property type="entry name" value="IPPc"/>
</dbReference>
<reference evidence="6" key="1">
    <citation type="submission" date="2013-11" db="EMBL/GenBank/DDBJ databases">
        <authorList>
            <person name="Aslett M."/>
        </authorList>
    </citation>
    <scope>NUCLEOTIDE SEQUENCE [LARGE SCALE GENOMIC DNA]</scope>
    <source>
        <strain evidence="6">Edinburgh</strain>
    </source>
</reference>
<dbReference type="GO" id="GO:0004439">
    <property type="term" value="F:phosphatidylinositol-4,5-bisphosphate 5-phosphatase activity"/>
    <property type="evidence" value="ECO:0007669"/>
    <property type="project" value="UniProtKB-EC"/>
</dbReference>
<dbReference type="PANTHER" id="PTHR11200:SF257">
    <property type="entry name" value="PHOSPHOINOSITIDE 5-PHOSPHATASE"/>
    <property type="match status" value="1"/>
</dbReference>
<organism evidence="6 7">
    <name type="scientific">Trichuris muris</name>
    <name type="common">Mouse whipworm</name>
    <dbReference type="NCBI Taxonomy" id="70415"/>
    <lineage>
        <taxon>Eukaryota</taxon>
        <taxon>Metazoa</taxon>
        <taxon>Ecdysozoa</taxon>
        <taxon>Nematoda</taxon>
        <taxon>Enoplea</taxon>
        <taxon>Dorylaimia</taxon>
        <taxon>Trichinellida</taxon>
        <taxon>Trichuridae</taxon>
        <taxon>Trichuris</taxon>
    </lineage>
</organism>
<sequence length="1002" mass="111381">MRAGRCFAVYLGGPNTPLQNCLILQYSLNRRYVLCFENDAVFSLELPAWTAVRAKCTRLCEAFAFVGILSLPEDKEDSFSHYLILVSNCSLIGQLGRCDAYRITDVSVYPIRSNGAVKSNDPRILQVQKLLVCGLFLFGWSTGQQGFVDLSISAQRHHLSPDKADLRFHWNHALGRHLERFGINGSEWLTPCIGGVVEVKTIYVGVLTAKACLISRISGDRMGTRFNVRGVNDLGHVANFVETEQVIYFGEDVISYVQTRGSVPLFWDQPGIQVGSHKIKINRSLSSSAAAYSRHIRWLKSLYGDVAVVNLLGSKGDEGILSEAYQSVHSSFANRHSVPFFSFDLHSQAKNGGRLKCLPILWSQLESFVSNCGYFHAKGASVLCKQNGILRVNCLDCLDRTNSAQSFFGLKVLDWMLQTIGVADKPNICTRFIEVYKTCWALNGDQCSKLYTGTAAQEGKSKFKDASISVSRTIQGNLMDKSKQQTINSLLRNSEISPEFSARANCIVPCRQLSSCPAIIASIVENREEYLNESNLTIFCGTWNVNGGQLTSSVVFRKESSLSDWLMDLSSVNGRFDPYDIYAVGLQEMVDLNASNVLNASLTNQNHWREAFLKVLNKSGCYVLVELVQLVGICLFVFVRPELIPHIRDVSTGIVKTGFGGTMGNKGGTAVSFSLFSTSLCFMCSHFSAGQSQVQERNDDYDGTWRRLRFPSDMYLFSHDFVFWFGDFNYRIDMTGDEVKRAVEARQWDVLWAADQLTQQKESGNIFVGFDEGPLQFAPTYKYDAFSDSYDTSEKARVPAWTDRVLFWERGQRESGKRRCRILAYNRAELKTSDHRPVSAIFEVGILKMDFGKFCPALRDIASGMGPLDAACSVRLLDGSNVAPFLSKIAEKVRELNVQPSCVKCFGDHALLVFGRPGDALSALSMDGVKIESHALVVQLKTADWEEAALTVVEDFLGSLDVGAQSEEEVDGAIRLRMEASPTVVNDLMSVPPKRPPPPSVP</sequence>
<keyword evidence="6" id="KW-1185">Reference proteome</keyword>
<dbReference type="PROSITE" id="PS50275">
    <property type="entry name" value="SAC"/>
    <property type="match status" value="1"/>
</dbReference>
<evidence type="ECO:0000259" key="5">
    <source>
        <dbReference type="PROSITE" id="PS50275"/>
    </source>
</evidence>
<evidence type="ECO:0000313" key="7">
    <source>
        <dbReference type="WBParaSite" id="TMUE_3000013694.1"/>
    </source>
</evidence>
<evidence type="ECO:0000313" key="6">
    <source>
        <dbReference type="Proteomes" id="UP000046395"/>
    </source>
</evidence>
<dbReference type="GO" id="GO:0098793">
    <property type="term" value="C:presynapse"/>
    <property type="evidence" value="ECO:0007669"/>
    <property type="project" value="GOC"/>
</dbReference>
<dbReference type="WBParaSite" id="TMUE_3000013694.2">
    <property type="protein sequence ID" value="TMUE_3000013694.2"/>
    <property type="gene ID" value="WBGene00302010"/>
</dbReference>
<proteinExistence type="inferred from homology"/>
<evidence type="ECO:0000256" key="4">
    <source>
        <dbReference type="ARBA" id="ARBA00022801"/>
    </source>
</evidence>
<dbReference type="GO" id="GO:0046856">
    <property type="term" value="P:phosphatidylinositol dephosphorylation"/>
    <property type="evidence" value="ECO:0007669"/>
    <property type="project" value="InterPro"/>
</dbReference>
<dbReference type="Pfam" id="PF22669">
    <property type="entry name" value="Exo_endo_phos2"/>
    <property type="match status" value="1"/>
</dbReference>